<dbReference type="EMBL" id="CP049109">
    <property type="protein sequence ID" value="QIG79801.1"/>
    <property type="molecule type" value="Genomic_DNA"/>
</dbReference>
<feature type="compositionally biased region" description="Polar residues" evidence="1">
    <location>
        <begin position="134"/>
        <end position="149"/>
    </location>
</feature>
<dbReference type="AlphaFoldDB" id="A0A6G6Y4M7"/>
<reference evidence="2 3" key="1">
    <citation type="submission" date="2020-02" db="EMBL/GenBank/DDBJ databases">
        <authorList>
            <person name="Zheng R.K."/>
            <person name="Sun C.M."/>
        </authorList>
    </citation>
    <scope>NUCLEOTIDE SEQUENCE [LARGE SCALE GENOMIC DNA]</scope>
    <source>
        <strain evidence="3">zrk23</strain>
    </source>
</reference>
<evidence type="ECO:0000313" key="3">
    <source>
        <dbReference type="Proteomes" id="UP000501568"/>
    </source>
</evidence>
<dbReference type="Proteomes" id="UP000501568">
    <property type="component" value="Chromosome"/>
</dbReference>
<keyword evidence="3" id="KW-1185">Reference proteome</keyword>
<evidence type="ECO:0000313" key="2">
    <source>
        <dbReference type="EMBL" id="QIG79801.1"/>
    </source>
</evidence>
<dbReference type="KEGG" id="spzr:G5C33_08380"/>
<feature type="region of interest" description="Disordered" evidence="1">
    <location>
        <begin position="121"/>
        <end position="153"/>
    </location>
</feature>
<name>A0A6G6Y4M7_9SPHN</name>
<evidence type="ECO:0000256" key="1">
    <source>
        <dbReference type="SAM" id="MobiDB-lite"/>
    </source>
</evidence>
<accession>A0A6G6Y4M7</accession>
<proteinExistence type="predicted"/>
<sequence length="184" mass="19416">MMAGYGLKGFGWFLCGVVVAPACYMVTSQVAAERAQLAAMDRAIVQAHKDIRSLETEFNTRASMAQIEHWNGDFLELASPEPGQYLGDESQLASLSPTMDGGMQQASLIVPKGGSQGVAVQTSAEDAAPVATASADTSAPRSGVASTSHARGGDEVAMLDERLLSTSTVDDLRQRANIERLALR</sequence>
<organism evidence="2 3">
    <name type="scientific">Stakelama tenebrarum</name>
    <dbReference type="NCBI Taxonomy" id="2711215"/>
    <lineage>
        <taxon>Bacteria</taxon>
        <taxon>Pseudomonadati</taxon>
        <taxon>Pseudomonadota</taxon>
        <taxon>Alphaproteobacteria</taxon>
        <taxon>Sphingomonadales</taxon>
        <taxon>Sphingomonadaceae</taxon>
        <taxon>Stakelama</taxon>
    </lineage>
</organism>
<protein>
    <submittedName>
        <fullName evidence="2">Uncharacterized protein</fullName>
    </submittedName>
</protein>
<gene>
    <name evidence="2" type="ORF">G5C33_08380</name>
</gene>
<dbReference type="RefSeq" id="WP_165326802.1">
    <property type="nucleotide sequence ID" value="NZ_CP049109.1"/>
</dbReference>